<sequence length="66" mass="6598">MPGLTGAVLADQIAQRYPGLPVAPLTGNAGIPPLEPASGVPVSRKPLGPAELAARLRELAAATTDT</sequence>
<organism evidence="2 3">
    <name type="scientific">Belnapia rosea</name>
    <dbReference type="NCBI Taxonomy" id="938405"/>
    <lineage>
        <taxon>Bacteria</taxon>
        <taxon>Pseudomonadati</taxon>
        <taxon>Pseudomonadota</taxon>
        <taxon>Alphaproteobacteria</taxon>
        <taxon>Acetobacterales</taxon>
        <taxon>Roseomonadaceae</taxon>
        <taxon>Belnapia</taxon>
    </lineage>
</organism>
<proteinExistence type="predicted"/>
<evidence type="ECO:0000313" key="2">
    <source>
        <dbReference type="EMBL" id="SDC25242.1"/>
    </source>
</evidence>
<dbReference type="InterPro" id="IPR011006">
    <property type="entry name" value="CheY-like_superfamily"/>
</dbReference>
<dbReference type="AlphaFoldDB" id="A0A1G6K2I1"/>
<protein>
    <recommendedName>
        <fullName evidence="4">Response regulatory domain-containing protein</fullName>
    </recommendedName>
</protein>
<accession>A0A1G6K2I1</accession>
<dbReference type="SUPFAM" id="SSF52172">
    <property type="entry name" value="CheY-like"/>
    <property type="match status" value="1"/>
</dbReference>
<dbReference type="Proteomes" id="UP000198925">
    <property type="component" value="Unassembled WGS sequence"/>
</dbReference>
<reference evidence="2 3" key="1">
    <citation type="submission" date="2016-10" db="EMBL/GenBank/DDBJ databases">
        <authorList>
            <person name="de Groot N.N."/>
        </authorList>
    </citation>
    <scope>NUCLEOTIDE SEQUENCE [LARGE SCALE GENOMIC DNA]</scope>
    <source>
        <strain evidence="2 3">CPCC 100156</strain>
    </source>
</reference>
<evidence type="ECO:0000313" key="3">
    <source>
        <dbReference type="Proteomes" id="UP000198925"/>
    </source>
</evidence>
<keyword evidence="3" id="KW-1185">Reference proteome</keyword>
<evidence type="ECO:0008006" key="4">
    <source>
        <dbReference type="Google" id="ProtNLM"/>
    </source>
</evidence>
<dbReference type="STRING" id="938405.SAMN02927895_00558"/>
<dbReference type="EMBL" id="FMZX01000001">
    <property type="protein sequence ID" value="SDC25242.1"/>
    <property type="molecule type" value="Genomic_DNA"/>
</dbReference>
<gene>
    <name evidence="2" type="ORF">SAMN04487779_1001365</name>
</gene>
<evidence type="ECO:0000256" key="1">
    <source>
        <dbReference type="SAM" id="MobiDB-lite"/>
    </source>
</evidence>
<feature type="region of interest" description="Disordered" evidence="1">
    <location>
        <begin position="25"/>
        <end position="46"/>
    </location>
</feature>
<name>A0A1G6K2I1_9PROT</name>
<dbReference type="RefSeq" id="WP_143018015.1">
    <property type="nucleotide sequence ID" value="NZ_FMZX01000001.1"/>
</dbReference>